<evidence type="ECO:0000313" key="1">
    <source>
        <dbReference type="EMBL" id="KAG0140009.1"/>
    </source>
</evidence>
<sequence length="150" mass="16888">MEGVATTRSLPEFSACEGDWSCQVSSDAYLPEPFDNHPVHHGWCHKEGIILSIETLNPKHQRNKAQFAGELPNVDACAACVLVAAKWNPDPGTADNLISLRGFKLVFWAARFRKLNVKFSKGGSFCCKFYVKFTESIRHSRRPKRQLEPP</sequence>
<keyword evidence="2" id="KW-1185">Reference proteome</keyword>
<reference evidence="1" key="1">
    <citation type="submission" date="2013-11" db="EMBL/GenBank/DDBJ databases">
        <title>Genome sequence of the fusiform rust pathogen reveals effectors for host alternation and coevolution with pine.</title>
        <authorList>
            <consortium name="DOE Joint Genome Institute"/>
            <person name="Smith K."/>
            <person name="Pendleton A."/>
            <person name="Kubisiak T."/>
            <person name="Anderson C."/>
            <person name="Salamov A."/>
            <person name="Aerts A."/>
            <person name="Riley R."/>
            <person name="Clum A."/>
            <person name="Lindquist E."/>
            <person name="Ence D."/>
            <person name="Campbell M."/>
            <person name="Kronenberg Z."/>
            <person name="Feau N."/>
            <person name="Dhillon B."/>
            <person name="Hamelin R."/>
            <person name="Burleigh J."/>
            <person name="Smith J."/>
            <person name="Yandell M."/>
            <person name="Nelson C."/>
            <person name="Grigoriev I."/>
            <person name="Davis J."/>
        </authorList>
    </citation>
    <scope>NUCLEOTIDE SEQUENCE</scope>
    <source>
        <strain evidence="1">G11</strain>
    </source>
</reference>
<proteinExistence type="predicted"/>
<gene>
    <name evidence="1" type="ORF">CROQUDRAFT_100731</name>
</gene>
<dbReference type="AlphaFoldDB" id="A0A9P6N5Y3"/>
<name>A0A9P6N5Y3_9BASI</name>
<accession>A0A9P6N5Y3</accession>
<evidence type="ECO:0000313" key="2">
    <source>
        <dbReference type="Proteomes" id="UP000886653"/>
    </source>
</evidence>
<protein>
    <submittedName>
        <fullName evidence="1">Uncharacterized protein</fullName>
    </submittedName>
</protein>
<comment type="caution">
    <text evidence="1">The sequence shown here is derived from an EMBL/GenBank/DDBJ whole genome shotgun (WGS) entry which is preliminary data.</text>
</comment>
<organism evidence="1 2">
    <name type="scientific">Cronartium quercuum f. sp. fusiforme G11</name>
    <dbReference type="NCBI Taxonomy" id="708437"/>
    <lineage>
        <taxon>Eukaryota</taxon>
        <taxon>Fungi</taxon>
        <taxon>Dikarya</taxon>
        <taxon>Basidiomycota</taxon>
        <taxon>Pucciniomycotina</taxon>
        <taxon>Pucciniomycetes</taxon>
        <taxon>Pucciniales</taxon>
        <taxon>Coleosporiaceae</taxon>
        <taxon>Cronartium</taxon>
    </lineage>
</organism>
<dbReference type="Proteomes" id="UP000886653">
    <property type="component" value="Unassembled WGS sequence"/>
</dbReference>
<dbReference type="EMBL" id="MU167488">
    <property type="protein sequence ID" value="KAG0140009.1"/>
    <property type="molecule type" value="Genomic_DNA"/>
</dbReference>